<organism evidence="2 3">
    <name type="scientific">Chaetoceros tenuissimus</name>
    <dbReference type="NCBI Taxonomy" id="426638"/>
    <lineage>
        <taxon>Eukaryota</taxon>
        <taxon>Sar</taxon>
        <taxon>Stramenopiles</taxon>
        <taxon>Ochrophyta</taxon>
        <taxon>Bacillariophyta</taxon>
        <taxon>Coscinodiscophyceae</taxon>
        <taxon>Chaetocerotophycidae</taxon>
        <taxon>Chaetocerotales</taxon>
        <taxon>Chaetocerotaceae</taxon>
        <taxon>Chaetoceros</taxon>
    </lineage>
</organism>
<proteinExistence type="predicted"/>
<dbReference type="Pfam" id="PF21167">
    <property type="entry name" value="DUF6851"/>
    <property type="match status" value="1"/>
</dbReference>
<evidence type="ECO:0000313" key="2">
    <source>
        <dbReference type="EMBL" id="GFH61508.1"/>
    </source>
</evidence>
<keyword evidence="3" id="KW-1185">Reference proteome</keyword>
<evidence type="ECO:0000313" key="3">
    <source>
        <dbReference type="Proteomes" id="UP001054902"/>
    </source>
</evidence>
<protein>
    <recommendedName>
        <fullName evidence="1">DUF6851 domain-containing protein</fullName>
    </recommendedName>
</protein>
<evidence type="ECO:0000259" key="1">
    <source>
        <dbReference type="Pfam" id="PF21167"/>
    </source>
</evidence>
<sequence length="204" mass="23454">MYHGNVNYNVAAMYHPSALDIWGKKDMQICINEFASEQEKMLHEQVAIAYTFAYSAILAAPKCKDAIVNLMDNVLQFPMSKVLNDNEPDLGTPWGLAKVRVDEIHDYAKTDGWNADGSLAHKYNKMPYSDFKLGEYMRYRQKKEEEIVSKKDCEKVWKWEPLLESNGAGYFTRQEHVTPFAGFTGRLYGLTSEEYNSFMVPPPE</sequence>
<feature type="domain" description="DUF6851" evidence="1">
    <location>
        <begin position="8"/>
        <end position="131"/>
    </location>
</feature>
<name>A0AAD3DBT9_9STRA</name>
<gene>
    <name evidence="2" type="ORF">CTEN210_17984</name>
</gene>
<accession>A0AAD3DBT9</accession>
<dbReference type="AlphaFoldDB" id="A0AAD3DBT9"/>
<dbReference type="Proteomes" id="UP001054902">
    <property type="component" value="Unassembled WGS sequence"/>
</dbReference>
<comment type="caution">
    <text evidence="2">The sequence shown here is derived from an EMBL/GenBank/DDBJ whole genome shotgun (WGS) entry which is preliminary data.</text>
</comment>
<dbReference type="EMBL" id="BLLK01000074">
    <property type="protein sequence ID" value="GFH61508.1"/>
    <property type="molecule type" value="Genomic_DNA"/>
</dbReference>
<dbReference type="InterPro" id="IPR049283">
    <property type="entry name" value="DUF6851"/>
</dbReference>
<reference evidence="2 3" key="1">
    <citation type="journal article" date="2021" name="Sci. Rep.">
        <title>The genome of the diatom Chaetoceros tenuissimus carries an ancient integrated fragment of an extant virus.</title>
        <authorList>
            <person name="Hongo Y."/>
            <person name="Kimura K."/>
            <person name="Takaki Y."/>
            <person name="Yoshida Y."/>
            <person name="Baba S."/>
            <person name="Kobayashi G."/>
            <person name="Nagasaki K."/>
            <person name="Hano T."/>
            <person name="Tomaru Y."/>
        </authorList>
    </citation>
    <scope>NUCLEOTIDE SEQUENCE [LARGE SCALE GENOMIC DNA]</scope>
    <source>
        <strain evidence="2 3">NIES-3715</strain>
    </source>
</reference>